<organism evidence="4 5">
    <name type="scientific">Salinactinospora qingdaonensis</name>
    <dbReference type="NCBI Taxonomy" id="702744"/>
    <lineage>
        <taxon>Bacteria</taxon>
        <taxon>Bacillati</taxon>
        <taxon>Actinomycetota</taxon>
        <taxon>Actinomycetes</taxon>
        <taxon>Streptosporangiales</taxon>
        <taxon>Nocardiopsidaceae</taxon>
        <taxon>Salinactinospora</taxon>
    </lineage>
</organism>
<proteinExistence type="predicted"/>
<feature type="compositionally biased region" description="Polar residues" evidence="3">
    <location>
        <begin position="1"/>
        <end position="11"/>
    </location>
</feature>
<evidence type="ECO:0000256" key="2">
    <source>
        <dbReference type="ARBA" id="ARBA00023239"/>
    </source>
</evidence>
<feature type="compositionally biased region" description="Basic residues" evidence="3">
    <location>
        <begin position="18"/>
        <end position="27"/>
    </location>
</feature>
<evidence type="ECO:0000313" key="5">
    <source>
        <dbReference type="Proteomes" id="UP001500908"/>
    </source>
</evidence>
<keyword evidence="2" id="KW-0456">Lyase</keyword>
<evidence type="ECO:0000313" key="4">
    <source>
        <dbReference type="EMBL" id="GAA3766212.1"/>
    </source>
</evidence>
<comment type="caution">
    <text evidence="4">The sequence shown here is derived from an EMBL/GenBank/DDBJ whole genome shotgun (WGS) entry which is preliminary data.</text>
</comment>
<evidence type="ECO:0000256" key="3">
    <source>
        <dbReference type="SAM" id="MobiDB-lite"/>
    </source>
</evidence>
<evidence type="ECO:0008006" key="6">
    <source>
        <dbReference type="Google" id="ProtNLM"/>
    </source>
</evidence>
<dbReference type="Proteomes" id="UP001500908">
    <property type="component" value="Unassembled WGS sequence"/>
</dbReference>
<dbReference type="SUPFAM" id="SSF53800">
    <property type="entry name" value="Chelatase"/>
    <property type="match status" value="1"/>
</dbReference>
<name>A0ABP7GJH8_9ACTN</name>
<dbReference type="Gene3D" id="3.40.50.1400">
    <property type="match status" value="1"/>
</dbReference>
<feature type="region of interest" description="Disordered" evidence="3">
    <location>
        <begin position="1"/>
        <end position="33"/>
    </location>
</feature>
<accession>A0ABP7GJH8</accession>
<dbReference type="Pfam" id="PF01903">
    <property type="entry name" value="CbiX"/>
    <property type="match status" value="1"/>
</dbReference>
<dbReference type="EMBL" id="BAABDD010000051">
    <property type="protein sequence ID" value="GAA3766212.1"/>
    <property type="molecule type" value="Genomic_DNA"/>
</dbReference>
<sequence>MNPETTRNSEQLPPRDLPRRRSGRHRNPLSYDSSVGNPALVLAIPGHAETSDGTGIGSELADLVRVYRPEVTIRYGYTEGNEFSLAAALDGMEGSEENTPSAVVVPVLTAPHQVVTAAITAAVTQSGAHTHVTEVLGPHPMLAEVLHLRLAESGFVRADRMRLINVVAAGTGMADGVIVGSVGGTDAESAAGVTAVLLAARLGITVLPAALDDHKNLGAVLRQLRDAGATRPVIAPNVVGPEFSANDIAVLADKLGVGHSAPLGATSTLAKIAALRYAEVLNSLGAEQPPTIDELPNPVGSRHRPES</sequence>
<feature type="region of interest" description="Disordered" evidence="3">
    <location>
        <begin position="287"/>
        <end position="307"/>
    </location>
</feature>
<dbReference type="InterPro" id="IPR002762">
    <property type="entry name" value="CbiX-like"/>
</dbReference>
<keyword evidence="1" id="KW-0479">Metal-binding</keyword>
<gene>
    <name evidence="4" type="ORF">GCM10022402_49260</name>
</gene>
<evidence type="ECO:0000256" key="1">
    <source>
        <dbReference type="ARBA" id="ARBA00022723"/>
    </source>
</evidence>
<dbReference type="RefSeq" id="WP_344977332.1">
    <property type="nucleotide sequence ID" value="NZ_BAABDD010000051.1"/>
</dbReference>
<protein>
    <recommendedName>
        <fullName evidence="6">Sirohydrochlorin ferrochelatase</fullName>
    </recommendedName>
</protein>
<keyword evidence="5" id="KW-1185">Reference proteome</keyword>
<reference evidence="5" key="1">
    <citation type="journal article" date="2019" name="Int. J. Syst. Evol. Microbiol.">
        <title>The Global Catalogue of Microorganisms (GCM) 10K type strain sequencing project: providing services to taxonomists for standard genome sequencing and annotation.</title>
        <authorList>
            <consortium name="The Broad Institute Genomics Platform"/>
            <consortium name="The Broad Institute Genome Sequencing Center for Infectious Disease"/>
            <person name="Wu L."/>
            <person name="Ma J."/>
        </authorList>
    </citation>
    <scope>NUCLEOTIDE SEQUENCE [LARGE SCALE GENOMIC DNA]</scope>
    <source>
        <strain evidence="5">JCM 17137</strain>
    </source>
</reference>